<dbReference type="GO" id="GO:0016705">
    <property type="term" value="F:oxidoreductase activity, acting on paired donors, with incorporation or reduction of molecular oxygen"/>
    <property type="evidence" value="ECO:0007669"/>
    <property type="project" value="InterPro"/>
</dbReference>
<dbReference type="PANTHER" id="PTHR24305">
    <property type="entry name" value="CYTOCHROME P450"/>
    <property type="match status" value="1"/>
</dbReference>
<dbReference type="PROSITE" id="PS00086">
    <property type="entry name" value="CYTOCHROME_P450"/>
    <property type="match status" value="1"/>
</dbReference>
<keyword evidence="9" id="KW-1185">Reference proteome</keyword>
<name>A0A072PYD4_9EURO</name>
<protein>
    <recommendedName>
        <fullName evidence="10">Cytochrome P450 oxidoreductase</fullName>
    </recommendedName>
</protein>
<evidence type="ECO:0000256" key="7">
    <source>
        <dbReference type="RuleBase" id="RU000461"/>
    </source>
</evidence>
<keyword evidence="5 6" id="KW-0408">Iron</keyword>
<feature type="binding site" description="axial binding residue" evidence="6">
    <location>
        <position position="432"/>
    </location>
    <ligand>
        <name>heme</name>
        <dbReference type="ChEBI" id="CHEBI:30413"/>
    </ligand>
    <ligandPart>
        <name>Fe</name>
        <dbReference type="ChEBI" id="CHEBI:18248"/>
    </ligandPart>
</feature>
<dbReference type="GO" id="GO:0005506">
    <property type="term" value="F:iron ion binding"/>
    <property type="evidence" value="ECO:0007669"/>
    <property type="project" value="InterPro"/>
</dbReference>
<dbReference type="Gene3D" id="1.10.630.10">
    <property type="entry name" value="Cytochrome P450"/>
    <property type="match status" value="1"/>
</dbReference>
<dbReference type="InterPro" id="IPR001128">
    <property type="entry name" value="Cyt_P450"/>
</dbReference>
<dbReference type="PRINTS" id="PR00385">
    <property type="entry name" value="P450"/>
</dbReference>
<dbReference type="HOGENOM" id="CLU_001570_14_2_1"/>
<dbReference type="OrthoDB" id="1470350at2759"/>
<dbReference type="GO" id="GO:0004497">
    <property type="term" value="F:monooxygenase activity"/>
    <property type="evidence" value="ECO:0007669"/>
    <property type="project" value="UniProtKB-KW"/>
</dbReference>
<evidence type="ECO:0000256" key="6">
    <source>
        <dbReference type="PIRSR" id="PIRSR602401-1"/>
    </source>
</evidence>
<evidence type="ECO:0000256" key="5">
    <source>
        <dbReference type="ARBA" id="ARBA00023004"/>
    </source>
</evidence>
<evidence type="ECO:0000256" key="4">
    <source>
        <dbReference type="ARBA" id="ARBA00023002"/>
    </source>
</evidence>
<comment type="similarity">
    <text evidence="2 7">Belongs to the cytochrome P450 family.</text>
</comment>
<evidence type="ECO:0000313" key="9">
    <source>
        <dbReference type="Proteomes" id="UP000027920"/>
    </source>
</evidence>
<keyword evidence="6 7" id="KW-0349">Heme</keyword>
<evidence type="ECO:0008006" key="10">
    <source>
        <dbReference type="Google" id="ProtNLM"/>
    </source>
</evidence>
<dbReference type="Proteomes" id="UP000027920">
    <property type="component" value="Unassembled WGS sequence"/>
</dbReference>
<dbReference type="VEuPathDB" id="FungiDB:A1O9_02191"/>
<dbReference type="GO" id="GO:0020037">
    <property type="term" value="F:heme binding"/>
    <property type="evidence" value="ECO:0007669"/>
    <property type="project" value="InterPro"/>
</dbReference>
<comment type="cofactor">
    <cofactor evidence="1 6">
        <name>heme</name>
        <dbReference type="ChEBI" id="CHEBI:30413"/>
    </cofactor>
</comment>
<dbReference type="AlphaFoldDB" id="A0A072PYD4"/>
<dbReference type="InterPro" id="IPR050121">
    <property type="entry name" value="Cytochrome_P450_monoxygenase"/>
</dbReference>
<dbReference type="STRING" id="1182545.A0A072PYD4"/>
<dbReference type="SUPFAM" id="SSF48264">
    <property type="entry name" value="Cytochrome P450"/>
    <property type="match status" value="1"/>
</dbReference>
<sequence length="492" mass="55487">MSLYMLGLIALATAWVTWKVVYNVFFSPLRSIPGPFLAKITPQWLTIIDMAGYRTITIHRLHQKYGSSVRIGPNEVSYSNPDIVKELYSQQTQFMKAPSYETFVVPPVGIFSMRDKAAHSQRRRLLSHAFSQSNLYDTEPIIGQIISKLVAHLEGRLGKSTDMLLWFRLTAFDIVGELFLGQSSGGLEKLEPPRLLEDIDRFFIIGGIAGSFPWLVRLLHLLPIPAVWDFLGAKDRIVQYGRSSFNNYIDRYGRDSGRRDLLTKIVANKTAEEAPMTDDETYIEISNLVFAGSDTTSTTLTYLFWELARFPEWQMKLHSEISHNIGWTSGLPNFKDISELPILDAVINEALRLHPAAPASLPRETPVGGRMLNNVFIPEKTIVSMQCYTTQRDPRVFSNAGTFLPERWLGPEVISPEAKALYMPFSSGTRACLGKNLAMMELKLITSTLIKQFDVSLAPDTTEGSMFVLDHFLAIPKSGKCNLIFTKHIEQQ</sequence>
<evidence type="ECO:0000313" key="8">
    <source>
        <dbReference type="EMBL" id="KEF60630.1"/>
    </source>
</evidence>
<dbReference type="GeneID" id="25277136"/>
<accession>A0A072PYD4</accession>
<dbReference type="InterPro" id="IPR002401">
    <property type="entry name" value="Cyt_P450_E_grp-I"/>
</dbReference>
<dbReference type="Pfam" id="PF00067">
    <property type="entry name" value="p450"/>
    <property type="match status" value="1"/>
</dbReference>
<dbReference type="EMBL" id="AMGV01000002">
    <property type="protein sequence ID" value="KEF60630.1"/>
    <property type="molecule type" value="Genomic_DNA"/>
</dbReference>
<organism evidence="8 9">
    <name type="scientific">Exophiala aquamarina CBS 119918</name>
    <dbReference type="NCBI Taxonomy" id="1182545"/>
    <lineage>
        <taxon>Eukaryota</taxon>
        <taxon>Fungi</taxon>
        <taxon>Dikarya</taxon>
        <taxon>Ascomycota</taxon>
        <taxon>Pezizomycotina</taxon>
        <taxon>Eurotiomycetes</taxon>
        <taxon>Chaetothyriomycetidae</taxon>
        <taxon>Chaetothyriales</taxon>
        <taxon>Herpotrichiellaceae</taxon>
        <taxon>Exophiala</taxon>
    </lineage>
</organism>
<keyword evidence="4 7" id="KW-0560">Oxidoreductase</keyword>
<keyword evidence="3 6" id="KW-0479">Metal-binding</keyword>
<keyword evidence="7" id="KW-0503">Monooxygenase</keyword>
<gene>
    <name evidence="8" type="ORF">A1O9_02191</name>
</gene>
<reference evidence="8 9" key="1">
    <citation type="submission" date="2013-03" db="EMBL/GenBank/DDBJ databases">
        <title>The Genome Sequence of Exophiala aquamarina CBS 119918.</title>
        <authorList>
            <consortium name="The Broad Institute Genomics Platform"/>
            <person name="Cuomo C."/>
            <person name="de Hoog S."/>
            <person name="Gorbushina A."/>
            <person name="Walker B."/>
            <person name="Young S.K."/>
            <person name="Zeng Q."/>
            <person name="Gargeya S."/>
            <person name="Fitzgerald M."/>
            <person name="Haas B."/>
            <person name="Abouelleil A."/>
            <person name="Allen A.W."/>
            <person name="Alvarado L."/>
            <person name="Arachchi H.M."/>
            <person name="Berlin A.M."/>
            <person name="Chapman S.B."/>
            <person name="Gainer-Dewar J."/>
            <person name="Goldberg J."/>
            <person name="Griggs A."/>
            <person name="Gujja S."/>
            <person name="Hansen M."/>
            <person name="Howarth C."/>
            <person name="Imamovic A."/>
            <person name="Ireland A."/>
            <person name="Larimer J."/>
            <person name="McCowan C."/>
            <person name="Murphy C."/>
            <person name="Pearson M."/>
            <person name="Poon T.W."/>
            <person name="Priest M."/>
            <person name="Roberts A."/>
            <person name="Saif S."/>
            <person name="Shea T."/>
            <person name="Sisk P."/>
            <person name="Sykes S."/>
            <person name="Wortman J."/>
            <person name="Nusbaum C."/>
            <person name="Birren B."/>
        </authorList>
    </citation>
    <scope>NUCLEOTIDE SEQUENCE [LARGE SCALE GENOMIC DNA]</scope>
    <source>
        <strain evidence="8 9">CBS 119918</strain>
    </source>
</reference>
<dbReference type="InterPro" id="IPR017972">
    <property type="entry name" value="Cyt_P450_CS"/>
</dbReference>
<evidence type="ECO:0000256" key="1">
    <source>
        <dbReference type="ARBA" id="ARBA00001971"/>
    </source>
</evidence>
<dbReference type="InterPro" id="IPR036396">
    <property type="entry name" value="Cyt_P450_sf"/>
</dbReference>
<evidence type="ECO:0000256" key="2">
    <source>
        <dbReference type="ARBA" id="ARBA00010617"/>
    </source>
</evidence>
<dbReference type="CDD" id="cd11061">
    <property type="entry name" value="CYP67-like"/>
    <property type="match status" value="1"/>
</dbReference>
<dbReference type="RefSeq" id="XP_013263220.1">
    <property type="nucleotide sequence ID" value="XM_013407766.1"/>
</dbReference>
<dbReference type="PRINTS" id="PR00463">
    <property type="entry name" value="EP450I"/>
</dbReference>
<dbReference type="PANTHER" id="PTHR24305:SF166">
    <property type="entry name" value="CYTOCHROME P450 12A4, MITOCHONDRIAL-RELATED"/>
    <property type="match status" value="1"/>
</dbReference>
<comment type="caution">
    <text evidence="8">The sequence shown here is derived from an EMBL/GenBank/DDBJ whole genome shotgun (WGS) entry which is preliminary data.</text>
</comment>
<proteinExistence type="inferred from homology"/>
<evidence type="ECO:0000256" key="3">
    <source>
        <dbReference type="ARBA" id="ARBA00022723"/>
    </source>
</evidence>